<evidence type="ECO:0000256" key="3">
    <source>
        <dbReference type="ARBA" id="ARBA00022989"/>
    </source>
</evidence>
<evidence type="ECO:0000256" key="2">
    <source>
        <dbReference type="ARBA" id="ARBA00022692"/>
    </source>
</evidence>
<protein>
    <recommendedName>
        <fullName evidence="8">DoxX family protein</fullName>
    </recommendedName>
</protein>
<dbReference type="InterPro" id="IPR032808">
    <property type="entry name" value="DoxX"/>
</dbReference>
<evidence type="ECO:0000256" key="4">
    <source>
        <dbReference type="ARBA" id="ARBA00023136"/>
    </source>
</evidence>
<proteinExistence type="predicted"/>
<dbReference type="GO" id="GO:0016020">
    <property type="term" value="C:membrane"/>
    <property type="evidence" value="ECO:0007669"/>
    <property type="project" value="UniProtKB-SubCell"/>
</dbReference>
<keyword evidence="2 5" id="KW-0812">Transmembrane</keyword>
<comment type="subcellular location">
    <subcellularLocation>
        <location evidence="1">Membrane</location>
        <topology evidence="1">Multi-pass membrane protein</topology>
    </subcellularLocation>
</comment>
<comment type="caution">
    <text evidence="6">The sequence shown here is derived from an EMBL/GenBank/DDBJ whole genome shotgun (WGS) entry which is preliminary data.</text>
</comment>
<dbReference type="Pfam" id="PF07681">
    <property type="entry name" value="DoxX"/>
    <property type="match status" value="1"/>
</dbReference>
<keyword evidence="3 5" id="KW-1133">Transmembrane helix</keyword>
<reference evidence="6 7" key="1">
    <citation type="journal article" date="2016" name="Nat. Commun.">
        <title>Thousands of microbial genomes shed light on interconnected biogeochemical processes in an aquifer system.</title>
        <authorList>
            <person name="Anantharaman K."/>
            <person name="Brown C.T."/>
            <person name="Hug L.A."/>
            <person name="Sharon I."/>
            <person name="Castelle C.J."/>
            <person name="Probst A.J."/>
            <person name="Thomas B.C."/>
            <person name="Singh A."/>
            <person name="Wilkins M.J."/>
            <person name="Karaoz U."/>
            <person name="Brodie E.L."/>
            <person name="Williams K.H."/>
            <person name="Hubbard S.S."/>
            <person name="Banfield J.F."/>
        </authorList>
    </citation>
    <scope>NUCLEOTIDE SEQUENCE [LARGE SCALE GENOMIC DNA]</scope>
</reference>
<dbReference type="AlphaFoldDB" id="A0A1F4VCF3"/>
<dbReference type="STRING" id="1802619.A2797_02815"/>
<evidence type="ECO:0008006" key="8">
    <source>
        <dbReference type="Google" id="ProtNLM"/>
    </source>
</evidence>
<keyword evidence="4 5" id="KW-0472">Membrane</keyword>
<gene>
    <name evidence="6" type="ORF">A2797_02815</name>
</gene>
<feature type="transmembrane region" description="Helical" evidence="5">
    <location>
        <begin position="100"/>
        <end position="121"/>
    </location>
</feature>
<dbReference type="Proteomes" id="UP000179005">
    <property type="component" value="Unassembled WGS sequence"/>
</dbReference>
<feature type="transmembrane region" description="Helical" evidence="5">
    <location>
        <begin position="69"/>
        <end position="88"/>
    </location>
</feature>
<feature type="transmembrane region" description="Helical" evidence="5">
    <location>
        <begin position="43"/>
        <end position="62"/>
    </location>
</feature>
<dbReference type="EMBL" id="MEVC01000012">
    <property type="protein sequence ID" value="OGC54844.1"/>
    <property type="molecule type" value="Genomic_DNA"/>
</dbReference>
<evidence type="ECO:0000256" key="5">
    <source>
        <dbReference type="SAM" id="Phobius"/>
    </source>
</evidence>
<name>A0A1F4VCF3_UNCKA</name>
<accession>A0A1F4VCF3</accession>
<evidence type="ECO:0000313" key="6">
    <source>
        <dbReference type="EMBL" id="OGC54844.1"/>
    </source>
</evidence>
<organism evidence="6 7">
    <name type="scientific">candidate division WWE3 bacterium RIFCSPHIGHO2_01_FULL_48_15</name>
    <dbReference type="NCBI Taxonomy" id="1802619"/>
    <lineage>
        <taxon>Bacteria</taxon>
        <taxon>Katanobacteria</taxon>
    </lineage>
</organism>
<sequence length="125" mass="13930">MGWLFLYAGWAKVTNPEWSAAGYLGSAKTFPELFQWFAQPENISWVNLLNMWGLTAIGVSLISGALVKFSSIAGALMMLLYYLPVLTFPTVDRSYLVDEHVIYALVFAVLATFNAGEIWGLDAWL</sequence>
<evidence type="ECO:0000313" key="7">
    <source>
        <dbReference type="Proteomes" id="UP000179005"/>
    </source>
</evidence>
<evidence type="ECO:0000256" key="1">
    <source>
        <dbReference type="ARBA" id="ARBA00004141"/>
    </source>
</evidence>